<dbReference type="PANTHER" id="PTHR31676">
    <property type="entry name" value="T31J12.3 PROTEIN-RELATED"/>
    <property type="match status" value="1"/>
</dbReference>
<dbReference type="GeneID" id="105052616"/>
<dbReference type="Pfam" id="PF04398">
    <property type="entry name" value="DUF538"/>
    <property type="match status" value="1"/>
</dbReference>
<name>A0A6I9RTB7_ELAGV</name>
<dbReference type="Gene3D" id="2.30.240.10">
    <property type="entry name" value="At5g01610-like"/>
    <property type="match status" value="1"/>
</dbReference>
<dbReference type="RefSeq" id="XP_010931781.1">
    <property type="nucleotide sequence ID" value="XM_010933479.3"/>
</dbReference>
<dbReference type="KEGG" id="egu:105052616"/>
<dbReference type="OrthoDB" id="1878965at2759"/>
<organism evidence="1 2">
    <name type="scientific">Elaeis guineensis var. tenera</name>
    <name type="common">Oil palm</name>
    <dbReference type="NCBI Taxonomy" id="51953"/>
    <lineage>
        <taxon>Eukaryota</taxon>
        <taxon>Viridiplantae</taxon>
        <taxon>Streptophyta</taxon>
        <taxon>Embryophyta</taxon>
        <taxon>Tracheophyta</taxon>
        <taxon>Spermatophyta</taxon>
        <taxon>Magnoliopsida</taxon>
        <taxon>Liliopsida</taxon>
        <taxon>Arecaceae</taxon>
        <taxon>Arecoideae</taxon>
        <taxon>Cocoseae</taxon>
        <taxon>Elaeidinae</taxon>
        <taxon>Elaeis</taxon>
    </lineage>
</organism>
<dbReference type="PANTHER" id="PTHR31676:SF10">
    <property type="entry name" value="EXPRESSED PROTEIN"/>
    <property type="match status" value="1"/>
</dbReference>
<reference evidence="2" key="1">
    <citation type="submission" date="2025-08" db="UniProtKB">
        <authorList>
            <consortium name="RefSeq"/>
        </authorList>
    </citation>
    <scope>IDENTIFICATION</scope>
</reference>
<keyword evidence="1" id="KW-1185">Reference proteome</keyword>
<dbReference type="InParanoid" id="A0A6I9RTB7"/>
<protein>
    <submittedName>
        <fullName evidence="2">Uncharacterized protein LOC105052616</fullName>
    </submittedName>
</protein>
<dbReference type="InterPro" id="IPR007493">
    <property type="entry name" value="DUF538"/>
</dbReference>
<dbReference type="SUPFAM" id="SSF141562">
    <property type="entry name" value="At5g01610-like"/>
    <property type="match status" value="1"/>
</dbReference>
<gene>
    <name evidence="2" type="primary">LOC105052616</name>
</gene>
<sequence length="163" mass="18458">MTLITEELKAKAEVYYGDEICQEKSKFLLQEVGLPRGLLPLKDIIECGHVEETGFVWLKQKKKIQHRFEKIGRLVSYAPEITAYVEKYKIKSLTGVKAKELLIWVSLNEISVDDPPTGKLTCKGLAGFFRTFPTSAFELEEDKKMEAMVPPLDQASPVVPNIK</sequence>
<dbReference type="Proteomes" id="UP000504607">
    <property type="component" value="Chromosome 10"/>
</dbReference>
<proteinExistence type="predicted"/>
<accession>A0A6I9RTB7</accession>
<evidence type="ECO:0000313" key="1">
    <source>
        <dbReference type="Proteomes" id="UP000504607"/>
    </source>
</evidence>
<dbReference type="AlphaFoldDB" id="A0A6I9RTB7"/>
<dbReference type="FunCoup" id="A0A6I9RTB7">
    <property type="interactions" value="1689"/>
</dbReference>
<dbReference type="InterPro" id="IPR036758">
    <property type="entry name" value="At5g01610-like"/>
</dbReference>
<evidence type="ECO:0000313" key="2">
    <source>
        <dbReference type="RefSeq" id="XP_010931781.1"/>
    </source>
</evidence>